<organism evidence="1">
    <name type="scientific">candidate division TA06 bacterium ADurb.Bin131</name>
    <dbReference type="NCBI Taxonomy" id="1852827"/>
    <lineage>
        <taxon>Bacteria</taxon>
        <taxon>Bacteria division TA06</taxon>
    </lineage>
</organism>
<proteinExistence type="predicted"/>
<sequence>MEKPFDFVSKKVILDTESRWVYIGTLVDVDTQYYYLLEADAFDTSEVNITKHEYLMKVKKDGLVVNRKRVIIPRSKVIAITPLEDIIEK</sequence>
<dbReference type="Proteomes" id="UP000485562">
    <property type="component" value="Unassembled WGS sequence"/>
</dbReference>
<protein>
    <submittedName>
        <fullName evidence="1">Uncharacterized protein</fullName>
    </submittedName>
</protein>
<comment type="caution">
    <text evidence="1">The sequence shown here is derived from an EMBL/GenBank/DDBJ whole genome shotgun (WGS) entry which is preliminary data.</text>
</comment>
<gene>
    <name evidence="1" type="ORF">BWX89_00912</name>
</gene>
<name>A0A1V6C9F7_UNCT6</name>
<accession>A0A1V6C9F7</accession>
<dbReference type="EMBL" id="MWDQ01000077">
    <property type="protein sequence ID" value="OQB73525.1"/>
    <property type="molecule type" value="Genomic_DNA"/>
</dbReference>
<dbReference type="AlphaFoldDB" id="A0A1V6C9F7"/>
<reference evidence="1" key="1">
    <citation type="submission" date="2017-02" db="EMBL/GenBank/DDBJ databases">
        <title>Delving into the versatile metabolic prowess of the omnipresent phylum Bacteroidetes.</title>
        <authorList>
            <person name="Nobu M.K."/>
            <person name="Mei R."/>
            <person name="Narihiro T."/>
            <person name="Kuroda K."/>
            <person name="Liu W.-T."/>
        </authorList>
    </citation>
    <scope>NUCLEOTIDE SEQUENCE</scope>
    <source>
        <strain evidence="1">ADurb.Bin131</strain>
    </source>
</reference>
<evidence type="ECO:0000313" key="1">
    <source>
        <dbReference type="EMBL" id="OQB73525.1"/>
    </source>
</evidence>